<dbReference type="NCBIfam" id="TIGR01730">
    <property type="entry name" value="RND_mfp"/>
    <property type="match status" value="1"/>
</dbReference>
<organism evidence="3 4">
    <name type="scientific">Pseudoalteromonas xiamenensis</name>
    <dbReference type="NCBI Taxonomy" id="882626"/>
    <lineage>
        <taxon>Bacteria</taxon>
        <taxon>Pseudomonadati</taxon>
        <taxon>Pseudomonadota</taxon>
        <taxon>Gammaproteobacteria</taxon>
        <taxon>Alteromonadales</taxon>
        <taxon>Pseudoalteromonadaceae</taxon>
        <taxon>Pseudoalteromonas</taxon>
    </lineage>
</organism>
<feature type="domain" description="Multidrug resistance protein MdtA-like C-terminal permuted SH3" evidence="2">
    <location>
        <begin position="289"/>
        <end position="339"/>
    </location>
</feature>
<dbReference type="GO" id="GO:0015562">
    <property type="term" value="F:efflux transmembrane transporter activity"/>
    <property type="evidence" value="ECO:0007669"/>
    <property type="project" value="TreeGrafter"/>
</dbReference>
<evidence type="ECO:0000259" key="2">
    <source>
        <dbReference type="Pfam" id="PF25967"/>
    </source>
</evidence>
<proteinExistence type="inferred from homology"/>
<dbReference type="SUPFAM" id="SSF111369">
    <property type="entry name" value="HlyD-like secretion proteins"/>
    <property type="match status" value="1"/>
</dbReference>
<keyword evidence="4" id="KW-1185">Reference proteome</keyword>
<dbReference type="EMBL" id="CP072134">
    <property type="protein sequence ID" value="QTH73026.1"/>
    <property type="molecule type" value="Genomic_DNA"/>
</dbReference>
<dbReference type="Gene3D" id="1.10.287.470">
    <property type="entry name" value="Helix hairpin bin"/>
    <property type="match status" value="1"/>
</dbReference>
<accession>A0A975DM97</accession>
<dbReference type="Proteomes" id="UP000664904">
    <property type="component" value="Plasmid unnamed4"/>
</dbReference>
<name>A0A975DM97_9GAMM</name>
<gene>
    <name evidence="3" type="ORF">J5O05_17370</name>
</gene>
<protein>
    <submittedName>
        <fullName evidence="3">Efflux RND transporter periplasmic adaptor subunit</fullName>
    </submittedName>
</protein>
<dbReference type="Pfam" id="PF25967">
    <property type="entry name" value="RND-MFP_C"/>
    <property type="match status" value="1"/>
</dbReference>
<evidence type="ECO:0000313" key="4">
    <source>
        <dbReference type="Proteomes" id="UP000664904"/>
    </source>
</evidence>
<dbReference type="Gene3D" id="2.40.50.100">
    <property type="match status" value="1"/>
</dbReference>
<dbReference type="Gene3D" id="2.40.420.20">
    <property type="match status" value="1"/>
</dbReference>
<dbReference type="PANTHER" id="PTHR30469">
    <property type="entry name" value="MULTIDRUG RESISTANCE PROTEIN MDTA"/>
    <property type="match status" value="1"/>
</dbReference>
<dbReference type="KEGG" id="pxi:J5O05_17370"/>
<dbReference type="InterPro" id="IPR006143">
    <property type="entry name" value="RND_pump_MFP"/>
</dbReference>
<comment type="similarity">
    <text evidence="1">Belongs to the membrane fusion protein (MFP) (TC 8.A.1) family.</text>
</comment>
<reference evidence="3" key="1">
    <citation type="submission" date="2021-03" db="EMBL/GenBank/DDBJ databases">
        <title>Complete Genome of Pseudoalteromonas xiamenensis STKMTI.2, a new potential marine bacterium producing anti-Vibrio compounds.</title>
        <authorList>
            <person name="Handayani D.P."/>
            <person name="Isnansetyo A."/>
            <person name="Istiqomah I."/>
            <person name="Jumina J."/>
        </authorList>
    </citation>
    <scope>NUCLEOTIDE SEQUENCE</scope>
    <source>
        <strain evidence="3">STKMTI.2</strain>
        <plasmid evidence="3">unnamed4</plasmid>
    </source>
</reference>
<dbReference type="AlphaFoldDB" id="A0A975DM97"/>
<dbReference type="RefSeq" id="WP_208844645.1">
    <property type="nucleotide sequence ID" value="NZ_CP072134.1"/>
</dbReference>
<dbReference type="InterPro" id="IPR058627">
    <property type="entry name" value="MdtA-like_C"/>
</dbReference>
<dbReference type="GO" id="GO:1990281">
    <property type="term" value="C:efflux pump complex"/>
    <property type="evidence" value="ECO:0007669"/>
    <property type="project" value="TreeGrafter"/>
</dbReference>
<keyword evidence="3" id="KW-0614">Plasmid</keyword>
<evidence type="ECO:0000313" key="3">
    <source>
        <dbReference type="EMBL" id="QTH73026.1"/>
    </source>
</evidence>
<sequence length="357" mass="41314">MTYFFQALDKGSKKIRRLSQFLFFASVICTNRALAEHKVEAEPVLPWKGGEQTIMYCRTEATFRHILSSHAEAEVKWILPVGSKVKKGELVAVQHDFYLEQREKILKAEIESAENNYLYDLEEFNRLKLLGKQELISSSDLDSLELAYRQAQLRSQTLKVELSTVQYQLLHLKHYAPFDGVVSSINIQPGSWAVQGQTVLDLTPEVPNQLNCRLTLTLFEEYERLNDARFYLDNEELSLLRISNELDIAGQFMTVYLRLPEAQQLFFGQRITVALEKPRIGLFQISYDALNIDAQTYFVWSIDNNNLIHKHLVEVKRTIPQGFVVRSDLQEGDRVILNGKKGLKESMKVEMREEKKH</sequence>
<evidence type="ECO:0000256" key="1">
    <source>
        <dbReference type="ARBA" id="ARBA00009477"/>
    </source>
</evidence>
<geneLocation type="plasmid" evidence="3 4">
    <name>unnamed4</name>
</geneLocation>